<proteinExistence type="inferred from homology"/>
<dbReference type="InterPro" id="IPR033369">
    <property type="entry name" value="C19orf12"/>
</dbReference>
<dbReference type="Pfam" id="PF20721">
    <property type="entry name" value="C19orf12"/>
    <property type="match status" value="1"/>
</dbReference>
<evidence type="ECO:0000313" key="3">
    <source>
        <dbReference type="RefSeq" id="XP_026071123.1"/>
    </source>
</evidence>
<dbReference type="KEGG" id="caua:113051509"/>
<accession>A0A6P6KFR5</accession>
<dbReference type="Proteomes" id="UP000515129">
    <property type="component" value="Chromosome 32"/>
</dbReference>
<dbReference type="RefSeq" id="XP_026071123.1">
    <property type="nucleotide sequence ID" value="XM_026215338.1"/>
</dbReference>
<reference evidence="3" key="1">
    <citation type="submission" date="2025-08" db="UniProtKB">
        <authorList>
            <consortium name="RefSeq"/>
        </authorList>
    </citation>
    <scope>IDENTIFICATION</scope>
    <source>
        <strain evidence="3">Wakin</strain>
        <tissue evidence="3">Muscle</tissue>
    </source>
</reference>
<keyword evidence="2" id="KW-1185">Reference proteome</keyword>
<comment type="similarity">
    <text evidence="1">Belongs to the C19orf12 family.</text>
</comment>
<evidence type="ECO:0000313" key="2">
    <source>
        <dbReference type="Proteomes" id="UP000515129"/>
    </source>
</evidence>
<dbReference type="PANTHER" id="PTHR31493">
    <property type="entry name" value="NAZO FAMILY MEMBER"/>
    <property type="match status" value="1"/>
</dbReference>
<dbReference type="OrthoDB" id="5976774at2759"/>
<name>A0A6P6KFR5_CARAU</name>
<evidence type="ECO:0000256" key="1">
    <source>
        <dbReference type="ARBA" id="ARBA00029457"/>
    </source>
</evidence>
<organism evidence="2 3">
    <name type="scientific">Carassius auratus</name>
    <name type="common">Goldfish</name>
    <dbReference type="NCBI Taxonomy" id="7957"/>
    <lineage>
        <taxon>Eukaryota</taxon>
        <taxon>Metazoa</taxon>
        <taxon>Chordata</taxon>
        <taxon>Craniata</taxon>
        <taxon>Vertebrata</taxon>
        <taxon>Euteleostomi</taxon>
        <taxon>Actinopterygii</taxon>
        <taxon>Neopterygii</taxon>
        <taxon>Teleostei</taxon>
        <taxon>Ostariophysi</taxon>
        <taxon>Cypriniformes</taxon>
        <taxon>Cyprinidae</taxon>
        <taxon>Cyprininae</taxon>
        <taxon>Carassius</taxon>
    </lineage>
</organism>
<gene>
    <name evidence="3" type="primary">si:ch211-260e23.7</name>
</gene>
<dbReference type="PANTHER" id="PTHR31493:SF1">
    <property type="entry name" value="PROTEIN C19ORF12"/>
    <property type="match status" value="1"/>
</dbReference>
<dbReference type="AlphaFoldDB" id="A0A6P6KFR5"/>
<protein>
    <submittedName>
        <fullName evidence="3">Protein C19orf12 homolog</fullName>
    </submittedName>
</protein>
<sequence>MIRQVDDVMALCCKLSESRQIKAAVRNSAKGAAAAAGGAFVGGLLGGPPGLFIGSSLGGAVGWWMTSGTFRPLHQIIMEMPPQQKMKLYSEVMAVLGKLDWVDLAQLIFLVMGNSSLQMRVLTTLISFATKELGAKVEYEQK</sequence>